<protein>
    <submittedName>
        <fullName evidence="4">Fibronectin type III domain-containing protein</fullName>
    </submittedName>
</protein>
<feature type="domain" description="Fibronectin type-III" evidence="3">
    <location>
        <begin position="140"/>
        <end position="240"/>
    </location>
</feature>
<dbReference type="AlphaFoldDB" id="A0A8I0DQ49"/>
<dbReference type="EMBL" id="JACOOT010000010">
    <property type="protein sequence ID" value="MBC5650405.1"/>
    <property type="molecule type" value="Genomic_DNA"/>
</dbReference>
<sequence length="514" mass="57091">MKENCRKVTSCPFYSLFLALLAVLLMGIPAVSVQAAGVKTPGKVNITSVKMIGNNKVTINWKKASNATKYRIYYKQSGARSWKAIADVSSGKTSYTHTSNSRNPLAGGKKYVYTVRAYNKTSRKWGTYDKNGKGVTVPIVPGKVKLVSVKANEYNKVTVTWNKTSNASSYRIYYKKANAKNWTRVTDVKGSLRSYVHKSSKSAALIAGTQYVYTVRAYNSSSKKWGSYDAKGITVKVPAKPAAKPTVPPTPQPTATPIPTQAPSANTVTAHGVTFDMSYFPETAIVGDDMECLSVIPKSTIKPTDITYKIANGNAQQLCSPATPNLHLGYGTEYESDYYVSDWKNMVAYIKTSYEPEMYLEHRVEIYNQLQAGTFPVSVYYKNTLLRTCQVTVTGADSKVVKYRKWMNELEQKAWTSGMTVMEKLTAIKKYIYDNYTYTTDGVMCNAGAQALLYAARDLGLTARYRFVGPQYDYEKGYGDVYYHFGSAFCGGHVCTIITMDGKDYIMETQGHEG</sequence>
<organism evidence="4 5">
    <name type="scientific">Blautia segnis</name>
    <dbReference type="NCBI Taxonomy" id="2763030"/>
    <lineage>
        <taxon>Bacteria</taxon>
        <taxon>Bacillati</taxon>
        <taxon>Bacillota</taxon>
        <taxon>Clostridia</taxon>
        <taxon>Lachnospirales</taxon>
        <taxon>Lachnospiraceae</taxon>
        <taxon>Blautia</taxon>
    </lineage>
</organism>
<evidence type="ECO:0000313" key="4">
    <source>
        <dbReference type="EMBL" id="MBC5650405.1"/>
    </source>
</evidence>
<accession>A0A8I0DQ49</accession>
<evidence type="ECO:0000313" key="5">
    <source>
        <dbReference type="Proteomes" id="UP000652847"/>
    </source>
</evidence>
<name>A0A8I0DQ49_9FIRM</name>
<dbReference type="SUPFAM" id="SSF49265">
    <property type="entry name" value="Fibronectin type III"/>
    <property type="match status" value="1"/>
</dbReference>
<comment type="caution">
    <text evidence="4">The sequence shown here is derived from an EMBL/GenBank/DDBJ whole genome shotgun (WGS) entry which is preliminary data.</text>
</comment>
<dbReference type="InterPro" id="IPR036116">
    <property type="entry name" value="FN3_sf"/>
</dbReference>
<evidence type="ECO:0000256" key="2">
    <source>
        <dbReference type="SAM" id="SignalP"/>
    </source>
</evidence>
<evidence type="ECO:0000259" key="3">
    <source>
        <dbReference type="PROSITE" id="PS50853"/>
    </source>
</evidence>
<keyword evidence="2" id="KW-0732">Signal</keyword>
<feature type="chain" id="PRO_5034576521" evidence="2">
    <location>
        <begin position="36"/>
        <end position="514"/>
    </location>
</feature>
<feature type="signal peptide" evidence="2">
    <location>
        <begin position="1"/>
        <end position="35"/>
    </location>
</feature>
<dbReference type="RefSeq" id="WP_186901024.1">
    <property type="nucleotide sequence ID" value="NZ_JACOOT010000010.1"/>
</dbReference>
<reference evidence="4 5" key="1">
    <citation type="submission" date="2020-08" db="EMBL/GenBank/DDBJ databases">
        <title>Genome public.</title>
        <authorList>
            <person name="Liu C."/>
            <person name="Sun Q."/>
        </authorList>
    </citation>
    <scope>NUCLEOTIDE SEQUENCE [LARGE SCALE GENOMIC DNA]</scope>
    <source>
        <strain evidence="4 5">BX17</strain>
    </source>
</reference>
<dbReference type="Proteomes" id="UP000652847">
    <property type="component" value="Unassembled WGS sequence"/>
</dbReference>
<evidence type="ECO:0000256" key="1">
    <source>
        <dbReference type="SAM" id="MobiDB-lite"/>
    </source>
</evidence>
<dbReference type="PROSITE" id="PS50853">
    <property type="entry name" value="FN3"/>
    <property type="match status" value="1"/>
</dbReference>
<dbReference type="InterPro" id="IPR003961">
    <property type="entry name" value="FN3_dom"/>
</dbReference>
<proteinExistence type="predicted"/>
<dbReference type="SMART" id="SM00060">
    <property type="entry name" value="FN3"/>
    <property type="match status" value="2"/>
</dbReference>
<gene>
    <name evidence="4" type="ORF">H8S54_04585</name>
</gene>
<dbReference type="Gene3D" id="2.60.40.10">
    <property type="entry name" value="Immunoglobulins"/>
    <property type="match status" value="2"/>
</dbReference>
<dbReference type="InterPro" id="IPR013783">
    <property type="entry name" value="Ig-like_fold"/>
</dbReference>
<keyword evidence="5" id="KW-1185">Reference proteome</keyword>
<feature type="compositionally biased region" description="Pro residues" evidence="1">
    <location>
        <begin position="246"/>
        <end position="256"/>
    </location>
</feature>
<feature type="region of interest" description="Disordered" evidence="1">
    <location>
        <begin position="240"/>
        <end position="263"/>
    </location>
</feature>
<dbReference type="CDD" id="cd00063">
    <property type="entry name" value="FN3"/>
    <property type="match status" value="2"/>
</dbReference>